<evidence type="ECO:0000256" key="2">
    <source>
        <dbReference type="ARBA" id="ARBA00022526"/>
    </source>
</evidence>
<proteinExistence type="inferred from homology"/>
<dbReference type="GO" id="GO:0016787">
    <property type="term" value="F:hydrolase activity"/>
    <property type="evidence" value="ECO:0007669"/>
    <property type="project" value="UniProtKB-KW"/>
</dbReference>
<dbReference type="SUPFAM" id="SSF51004">
    <property type="entry name" value="C-terminal (heme d1) domain of cytochrome cd1-nitrite reductase"/>
    <property type="match status" value="1"/>
</dbReference>
<reference evidence="3 4" key="1">
    <citation type="submission" date="2024-05" db="EMBL/GenBank/DDBJ databases">
        <authorList>
            <person name="Liu Q."/>
            <person name="Xin Y.-H."/>
        </authorList>
    </citation>
    <scope>NUCLEOTIDE SEQUENCE [LARGE SCALE GENOMIC DNA]</scope>
    <source>
        <strain evidence="3 4">CGMCC 1.15349</strain>
    </source>
</reference>
<accession>A0ABU9XTM2</accession>
<keyword evidence="2" id="KW-0119">Carbohydrate metabolism</keyword>
<evidence type="ECO:0000313" key="4">
    <source>
        <dbReference type="Proteomes" id="UP001404104"/>
    </source>
</evidence>
<organism evidence="3 4">
    <name type="scientific">Sphingomonas qilianensis</name>
    <dbReference type="NCBI Taxonomy" id="1736690"/>
    <lineage>
        <taxon>Bacteria</taxon>
        <taxon>Pseudomonadati</taxon>
        <taxon>Pseudomonadota</taxon>
        <taxon>Alphaproteobacteria</taxon>
        <taxon>Sphingomonadales</taxon>
        <taxon>Sphingomonadaceae</taxon>
        <taxon>Sphingomonas</taxon>
    </lineage>
</organism>
<dbReference type="EC" id="3.1.1.-" evidence="3"/>
<comment type="similarity">
    <text evidence="1">Belongs to the cycloisomerase 2 family.</text>
</comment>
<dbReference type="InterPro" id="IPR011048">
    <property type="entry name" value="Haem_d1_sf"/>
</dbReference>
<dbReference type="PANTHER" id="PTHR30344:SF1">
    <property type="entry name" value="6-PHOSPHOGLUCONOLACTONASE"/>
    <property type="match status" value="1"/>
</dbReference>
<comment type="caution">
    <text evidence="3">The sequence shown here is derived from an EMBL/GenBank/DDBJ whole genome shotgun (WGS) entry which is preliminary data.</text>
</comment>
<dbReference type="PANTHER" id="PTHR30344">
    <property type="entry name" value="6-PHOSPHOGLUCONOLACTONASE-RELATED"/>
    <property type="match status" value="1"/>
</dbReference>
<evidence type="ECO:0000313" key="3">
    <source>
        <dbReference type="EMBL" id="MEN2786773.1"/>
    </source>
</evidence>
<gene>
    <name evidence="3" type="ORF">ABC969_10115</name>
</gene>
<dbReference type="InterPro" id="IPR019405">
    <property type="entry name" value="Lactonase_7-beta_prop"/>
</dbReference>
<dbReference type="RefSeq" id="WP_345864581.1">
    <property type="nucleotide sequence ID" value="NZ_JBDIMF010000003.1"/>
</dbReference>
<dbReference type="Pfam" id="PF10282">
    <property type="entry name" value="Lactonase"/>
    <property type="match status" value="1"/>
</dbReference>
<protein>
    <submittedName>
        <fullName evidence="3">Lactonase family protein</fullName>
        <ecNumber evidence="3">3.1.1.-</ecNumber>
    </submittedName>
</protein>
<dbReference type="InterPro" id="IPR015943">
    <property type="entry name" value="WD40/YVTN_repeat-like_dom_sf"/>
</dbReference>
<sequence>MTSRFRIGTYANAGGAGLSVLDLADGGWSVGPADAGVPNASFGTYSPRHGLYYFVDEQPAGAIGCYRDGAGGLERLARVATHGVDPCYISLDRREDLLAVANYGSGDIALFRLDATTGLPVDPPEMRRNAGRGPVAERQEGPHAHCVCFSPDDRWLFHVDLGTDQILAYPIDPATRSIGAPCIAFAAPPGSGPRHLVFHPVLPLALLASELASTLTVLQVAEGRLIARQTVSTLPASHETRNICGHLSLNAAGDRAYVTNRGHDSVAVFGWNEAGILTPLQHVPSGGASPRAFVLLESERQMLLANEQDGTVTILALREDGTLSPPGTPLSVPGAAFPFVMAR</sequence>
<dbReference type="InterPro" id="IPR050282">
    <property type="entry name" value="Cycloisomerase_2"/>
</dbReference>
<keyword evidence="2" id="KW-0313">Glucose metabolism</keyword>
<dbReference type="EMBL" id="JBDIMF010000003">
    <property type="protein sequence ID" value="MEN2786773.1"/>
    <property type="molecule type" value="Genomic_DNA"/>
</dbReference>
<name>A0ABU9XTM2_9SPHN</name>
<keyword evidence="3" id="KW-0378">Hydrolase</keyword>
<evidence type="ECO:0000256" key="1">
    <source>
        <dbReference type="ARBA" id="ARBA00005564"/>
    </source>
</evidence>
<dbReference type="Proteomes" id="UP001404104">
    <property type="component" value="Unassembled WGS sequence"/>
</dbReference>
<dbReference type="Gene3D" id="2.130.10.10">
    <property type="entry name" value="YVTN repeat-like/Quinoprotein amine dehydrogenase"/>
    <property type="match status" value="1"/>
</dbReference>
<keyword evidence="4" id="KW-1185">Reference proteome</keyword>